<dbReference type="EMBL" id="CP037423">
    <property type="protein sequence ID" value="QDV41898.1"/>
    <property type="molecule type" value="Genomic_DNA"/>
</dbReference>
<comment type="subcellular location">
    <subcellularLocation>
        <location evidence="1">Cell membrane</location>
        <topology evidence="1">Peripheral membrane protein</topology>
        <orientation evidence="1">Cytoplasmic side</orientation>
    </subcellularLocation>
</comment>
<comment type="function">
    <text evidence="1">Could be involved in insertion of integral membrane proteins into the membrane.</text>
</comment>
<dbReference type="OrthoDB" id="9801753at2"/>
<dbReference type="NCBIfam" id="TIGR00278">
    <property type="entry name" value="membrane protein insertion efficiency factor YidD"/>
    <property type="match status" value="1"/>
</dbReference>
<dbReference type="KEGG" id="snep:Enr13x_17410"/>
<gene>
    <name evidence="2" type="primary">yidD</name>
    <name evidence="2" type="ORF">Enr13x_17410</name>
</gene>
<dbReference type="PANTHER" id="PTHR33383">
    <property type="entry name" value="MEMBRANE PROTEIN INSERTION EFFICIENCY FACTOR-RELATED"/>
    <property type="match status" value="1"/>
</dbReference>
<dbReference type="PANTHER" id="PTHR33383:SF1">
    <property type="entry name" value="MEMBRANE PROTEIN INSERTION EFFICIENCY FACTOR-RELATED"/>
    <property type="match status" value="1"/>
</dbReference>
<dbReference type="AlphaFoldDB" id="A0A518HM44"/>
<comment type="similarity">
    <text evidence="1">Belongs to the UPF0161 family.</text>
</comment>
<dbReference type="Proteomes" id="UP000319004">
    <property type="component" value="Chromosome"/>
</dbReference>
<evidence type="ECO:0000313" key="2">
    <source>
        <dbReference type="EMBL" id="QDV41898.1"/>
    </source>
</evidence>
<dbReference type="SMART" id="SM01234">
    <property type="entry name" value="Haemolytic"/>
    <property type="match status" value="1"/>
</dbReference>
<keyword evidence="1" id="KW-1003">Cell membrane</keyword>
<sequence>MIWLIRVYQTRISPLFPPRCRFTPTCSQYAVEAIRNRGPIAGVFWTIVRILKCHPWHPGGHDPPPQ</sequence>
<accession>A0A518HM44</accession>
<organism evidence="2 3">
    <name type="scientific">Stieleria neptunia</name>
    <dbReference type="NCBI Taxonomy" id="2527979"/>
    <lineage>
        <taxon>Bacteria</taxon>
        <taxon>Pseudomonadati</taxon>
        <taxon>Planctomycetota</taxon>
        <taxon>Planctomycetia</taxon>
        <taxon>Pirellulales</taxon>
        <taxon>Pirellulaceae</taxon>
        <taxon>Stieleria</taxon>
    </lineage>
</organism>
<proteinExistence type="inferred from homology"/>
<keyword evidence="1" id="KW-0472">Membrane</keyword>
<reference evidence="2 3" key="1">
    <citation type="submission" date="2019-03" db="EMBL/GenBank/DDBJ databases">
        <title>Deep-cultivation of Planctomycetes and their phenomic and genomic characterization uncovers novel biology.</title>
        <authorList>
            <person name="Wiegand S."/>
            <person name="Jogler M."/>
            <person name="Boedeker C."/>
            <person name="Pinto D."/>
            <person name="Vollmers J."/>
            <person name="Rivas-Marin E."/>
            <person name="Kohn T."/>
            <person name="Peeters S.H."/>
            <person name="Heuer A."/>
            <person name="Rast P."/>
            <person name="Oberbeckmann S."/>
            <person name="Bunk B."/>
            <person name="Jeske O."/>
            <person name="Meyerdierks A."/>
            <person name="Storesund J.E."/>
            <person name="Kallscheuer N."/>
            <person name="Luecker S."/>
            <person name="Lage O.M."/>
            <person name="Pohl T."/>
            <person name="Merkel B.J."/>
            <person name="Hornburger P."/>
            <person name="Mueller R.-W."/>
            <person name="Bruemmer F."/>
            <person name="Labrenz M."/>
            <person name="Spormann A.M."/>
            <person name="Op den Camp H."/>
            <person name="Overmann J."/>
            <person name="Amann R."/>
            <person name="Jetten M.S.M."/>
            <person name="Mascher T."/>
            <person name="Medema M.H."/>
            <person name="Devos D.P."/>
            <person name="Kaster A.-K."/>
            <person name="Ovreas L."/>
            <person name="Rohde M."/>
            <person name="Galperin M.Y."/>
            <person name="Jogler C."/>
        </authorList>
    </citation>
    <scope>NUCLEOTIDE SEQUENCE [LARGE SCALE GENOMIC DNA]</scope>
    <source>
        <strain evidence="2 3">Enr13</strain>
    </source>
</reference>
<protein>
    <recommendedName>
        <fullName evidence="1">Putative membrane protein insertion efficiency factor</fullName>
    </recommendedName>
</protein>
<dbReference type="GO" id="GO:0005886">
    <property type="term" value="C:plasma membrane"/>
    <property type="evidence" value="ECO:0007669"/>
    <property type="project" value="UniProtKB-SubCell"/>
</dbReference>
<dbReference type="Pfam" id="PF01809">
    <property type="entry name" value="YidD"/>
    <property type="match status" value="1"/>
</dbReference>
<name>A0A518HM44_9BACT</name>
<dbReference type="HAMAP" id="MF_00386">
    <property type="entry name" value="UPF0161_YidD"/>
    <property type="match status" value="1"/>
</dbReference>
<dbReference type="RefSeq" id="WP_145211708.1">
    <property type="nucleotide sequence ID" value="NZ_CP037423.1"/>
</dbReference>
<evidence type="ECO:0000256" key="1">
    <source>
        <dbReference type="HAMAP-Rule" id="MF_00386"/>
    </source>
</evidence>
<dbReference type="InterPro" id="IPR002696">
    <property type="entry name" value="Membr_insert_effic_factor_YidD"/>
</dbReference>
<evidence type="ECO:0000313" key="3">
    <source>
        <dbReference type="Proteomes" id="UP000319004"/>
    </source>
</evidence>
<keyword evidence="3" id="KW-1185">Reference proteome</keyword>